<dbReference type="Pfam" id="PF00561">
    <property type="entry name" value="Abhydrolase_1"/>
    <property type="match status" value="1"/>
</dbReference>
<feature type="domain" description="AB hydrolase-1" evidence="1">
    <location>
        <begin position="63"/>
        <end position="295"/>
    </location>
</feature>
<proteinExistence type="predicted"/>
<comment type="caution">
    <text evidence="2">The sequence shown here is derived from an EMBL/GenBank/DDBJ whole genome shotgun (WGS) entry which is preliminary data.</text>
</comment>
<accession>A0A839URX6</accession>
<dbReference type="RefSeq" id="WP_221197267.1">
    <property type="nucleotide sequence ID" value="NZ_JACHXZ010000003.1"/>
</dbReference>
<protein>
    <submittedName>
        <fullName evidence="2">Pimeloyl-ACP methyl ester carboxylesterase</fullName>
    </submittedName>
</protein>
<organism evidence="2 3">
    <name type="scientific">Simiduia aestuariiviva</name>
    <dbReference type="NCBI Taxonomy" id="1510459"/>
    <lineage>
        <taxon>Bacteria</taxon>
        <taxon>Pseudomonadati</taxon>
        <taxon>Pseudomonadota</taxon>
        <taxon>Gammaproteobacteria</taxon>
        <taxon>Cellvibrionales</taxon>
        <taxon>Cellvibrionaceae</taxon>
        <taxon>Simiduia</taxon>
    </lineage>
</organism>
<name>A0A839URX6_9GAMM</name>
<dbReference type="PRINTS" id="PR00111">
    <property type="entry name" value="ABHYDROLASE"/>
</dbReference>
<dbReference type="SUPFAM" id="SSF53474">
    <property type="entry name" value="alpha/beta-Hydrolases"/>
    <property type="match status" value="1"/>
</dbReference>
<evidence type="ECO:0000313" key="3">
    <source>
        <dbReference type="Proteomes" id="UP000559987"/>
    </source>
</evidence>
<dbReference type="AlphaFoldDB" id="A0A839URX6"/>
<dbReference type="Proteomes" id="UP000559987">
    <property type="component" value="Unassembled WGS sequence"/>
</dbReference>
<dbReference type="EMBL" id="JACHXZ010000003">
    <property type="protein sequence ID" value="MBB3169219.1"/>
    <property type="molecule type" value="Genomic_DNA"/>
</dbReference>
<dbReference type="InterPro" id="IPR000073">
    <property type="entry name" value="AB_hydrolase_1"/>
</dbReference>
<dbReference type="Gene3D" id="3.40.50.1820">
    <property type="entry name" value="alpha/beta hydrolase"/>
    <property type="match status" value="1"/>
</dbReference>
<sequence>MGWKLMLGLLLAFIALIGITSWAPDVSLSELSKQYAKPPSQFAEINGQRLHLRDEGPKEDDLPIVLLHGTSASLHTWDGWATELQSSRRVVRFDLPGFGLTGPSVDADYSIEYYAATVVGVLDALGIERCILVGNSLGGYVAWVAGLQYPERVEKLVLVDSAGIPFESASVPLGFKLAQIESLRWVTERFLPRALIAASVRNVYADSTRVTDQIIDRYYDLTRRAGNRRALIARFQQTQPSALAERLGELTQPTLILWGDHDRLIPLSVAEVFSKTIPDSQLIVLPNVGHVPQEEVPAQSLRAVRAFLD</sequence>
<dbReference type="PANTHER" id="PTHR46438:SF11">
    <property type="entry name" value="LIPASE-RELATED"/>
    <property type="match status" value="1"/>
</dbReference>
<dbReference type="PANTHER" id="PTHR46438">
    <property type="entry name" value="ALPHA/BETA-HYDROLASES SUPERFAMILY PROTEIN"/>
    <property type="match status" value="1"/>
</dbReference>
<evidence type="ECO:0000313" key="2">
    <source>
        <dbReference type="EMBL" id="MBB3169219.1"/>
    </source>
</evidence>
<evidence type="ECO:0000259" key="1">
    <source>
        <dbReference type="Pfam" id="PF00561"/>
    </source>
</evidence>
<keyword evidence="3" id="KW-1185">Reference proteome</keyword>
<gene>
    <name evidence="2" type="ORF">FHS30_002427</name>
</gene>
<dbReference type="InterPro" id="IPR029058">
    <property type="entry name" value="AB_hydrolase_fold"/>
</dbReference>
<reference evidence="2 3" key="1">
    <citation type="submission" date="2020-08" db="EMBL/GenBank/DDBJ databases">
        <title>Genomic Encyclopedia of Type Strains, Phase III (KMG-III): the genomes of soil and plant-associated and newly described type strains.</title>
        <authorList>
            <person name="Whitman W."/>
        </authorList>
    </citation>
    <scope>NUCLEOTIDE SEQUENCE [LARGE SCALE GENOMIC DNA]</scope>
    <source>
        <strain evidence="2 3">CECT 8571</strain>
    </source>
</reference>